<dbReference type="Proteomes" id="UP000554482">
    <property type="component" value="Unassembled WGS sequence"/>
</dbReference>
<sequence>PSNRLSSWVGQDCCTWIGVECNNITGHVVKLDVKNPRYLYGEDYNKTWLVGKETFDSSTFIGNPELCGVPLGKKCSQDAPSQVIDDDDQKEVFERAEFYIGMGVGIAVGFWGVCGVFLLSKSWRHAYFRFVENMYDLLFVVIVLRASWLRKKFNCKKIVD</sequence>
<keyword evidence="4" id="KW-0732">Signal</keyword>
<dbReference type="EMBL" id="JABWDY010017236">
    <property type="protein sequence ID" value="KAF5195512.1"/>
    <property type="molecule type" value="Genomic_DNA"/>
</dbReference>
<keyword evidence="11" id="KW-0675">Receptor</keyword>
<evidence type="ECO:0000256" key="3">
    <source>
        <dbReference type="ARBA" id="ARBA00022692"/>
    </source>
</evidence>
<evidence type="ECO:0000256" key="1">
    <source>
        <dbReference type="ARBA" id="ARBA00004479"/>
    </source>
</evidence>
<accession>A0A7J6WHG1</accession>
<feature type="domain" description="Leucine-rich repeat-containing N-terminal plant-type" evidence="10">
    <location>
        <begin position="1"/>
        <end position="22"/>
    </location>
</feature>
<proteinExistence type="predicted"/>
<keyword evidence="8" id="KW-0325">Glycoprotein</keyword>
<evidence type="ECO:0000256" key="7">
    <source>
        <dbReference type="ARBA" id="ARBA00023136"/>
    </source>
</evidence>
<dbReference type="GO" id="GO:0016020">
    <property type="term" value="C:membrane"/>
    <property type="evidence" value="ECO:0007669"/>
    <property type="project" value="UniProtKB-SubCell"/>
</dbReference>
<keyword evidence="3 9" id="KW-0812">Transmembrane</keyword>
<dbReference type="InterPro" id="IPR032675">
    <property type="entry name" value="LRR_dom_sf"/>
</dbReference>
<evidence type="ECO:0000259" key="10">
    <source>
        <dbReference type="Pfam" id="PF08263"/>
    </source>
</evidence>
<keyword evidence="12" id="KW-1185">Reference proteome</keyword>
<feature type="non-terminal residue" evidence="11">
    <location>
        <position position="1"/>
    </location>
</feature>
<evidence type="ECO:0000256" key="4">
    <source>
        <dbReference type="ARBA" id="ARBA00022729"/>
    </source>
</evidence>
<name>A0A7J6WHG1_THATH</name>
<dbReference type="Pfam" id="PF08263">
    <property type="entry name" value="LRRNT_2"/>
    <property type="match status" value="1"/>
</dbReference>
<feature type="transmembrane region" description="Helical" evidence="9">
    <location>
        <begin position="98"/>
        <end position="120"/>
    </location>
</feature>
<evidence type="ECO:0000256" key="5">
    <source>
        <dbReference type="ARBA" id="ARBA00022737"/>
    </source>
</evidence>
<comment type="subcellular location">
    <subcellularLocation>
        <location evidence="1">Membrane</location>
        <topology evidence="1">Single-pass type I membrane protein</topology>
    </subcellularLocation>
</comment>
<evidence type="ECO:0000313" key="11">
    <source>
        <dbReference type="EMBL" id="KAF5195512.1"/>
    </source>
</evidence>
<dbReference type="AlphaFoldDB" id="A0A7J6WHG1"/>
<comment type="caution">
    <text evidence="11">The sequence shown here is derived from an EMBL/GenBank/DDBJ whole genome shotgun (WGS) entry which is preliminary data.</text>
</comment>
<keyword evidence="2" id="KW-0433">Leucine-rich repeat</keyword>
<evidence type="ECO:0000256" key="9">
    <source>
        <dbReference type="SAM" id="Phobius"/>
    </source>
</evidence>
<dbReference type="OrthoDB" id="8731593at2759"/>
<evidence type="ECO:0000313" key="12">
    <source>
        <dbReference type="Proteomes" id="UP000554482"/>
    </source>
</evidence>
<organism evidence="11 12">
    <name type="scientific">Thalictrum thalictroides</name>
    <name type="common">Rue-anemone</name>
    <name type="synonym">Anemone thalictroides</name>
    <dbReference type="NCBI Taxonomy" id="46969"/>
    <lineage>
        <taxon>Eukaryota</taxon>
        <taxon>Viridiplantae</taxon>
        <taxon>Streptophyta</taxon>
        <taxon>Embryophyta</taxon>
        <taxon>Tracheophyta</taxon>
        <taxon>Spermatophyta</taxon>
        <taxon>Magnoliopsida</taxon>
        <taxon>Ranunculales</taxon>
        <taxon>Ranunculaceae</taxon>
        <taxon>Thalictroideae</taxon>
        <taxon>Thalictrum</taxon>
    </lineage>
</organism>
<keyword evidence="5" id="KW-0677">Repeat</keyword>
<dbReference type="InterPro" id="IPR013210">
    <property type="entry name" value="LRR_N_plant-typ"/>
</dbReference>
<protein>
    <submittedName>
        <fullName evidence="11">Receptor-like protein eix1</fullName>
    </submittedName>
</protein>
<evidence type="ECO:0000256" key="6">
    <source>
        <dbReference type="ARBA" id="ARBA00022989"/>
    </source>
</evidence>
<dbReference type="Gene3D" id="3.80.10.10">
    <property type="entry name" value="Ribonuclease Inhibitor"/>
    <property type="match status" value="1"/>
</dbReference>
<keyword evidence="6 9" id="KW-1133">Transmembrane helix</keyword>
<gene>
    <name evidence="11" type="ORF">FRX31_014903</name>
</gene>
<evidence type="ECO:0000256" key="2">
    <source>
        <dbReference type="ARBA" id="ARBA00022614"/>
    </source>
</evidence>
<keyword evidence="7 9" id="KW-0472">Membrane</keyword>
<reference evidence="11 12" key="1">
    <citation type="submission" date="2020-06" db="EMBL/GenBank/DDBJ databases">
        <title>Transcriptomic and genomic resources for Thalictrum thalictroides and T. hernandezii: Facilitating candidate gene discovery in an emerging model plant lineage.</title>
        <authorList>
            <person name="Arias T."/>
            <person name="Riano-Pachon D.M."/>
            <person name="Di Stilio V.S."/>
        </authorList>
    </citation>
    <scope>NUCLEOTIDE SEQUENCE [LARGE SCALE GENOMIC DNA]</scope>
    <source>
        <strain evidence="12">cv. WT478/WT964</strain>
        <tissue evidence="11">Leaves</tissue>
    </source>
</reference>
<feature type="transmembrane region" description="Helical" evidence="9">
    <location>
        <begin position="126"/>
        <end position="148"/>
    </location>
</feature>
<dbReference type="PANTHER" id="PTHR48063">
    <property type="entry name" value="LRR RECEPTOR-LIKE KINASE"/>
    <property type="match status" value="1"/>
</dbReference>
<dbReference type="InterPro" id="IPR046956">
    <property type="entry name" value="RLP23-like"/>
</dbReference>
<evidence type="ECO:0000256" key="8">
    <source>
        <dbReference type="ARBA" id="ARBA00023180"/>
    </source>
</evidence>